<comment type="caution">
    <text evidence="2">The sequence shown here is derived from an EMBL/GenBank/DDBJ whole genome shotgun (WGS) entry which is preliminary data.</text>
</comment>
<keyword evidence="1" id="KW-0812">Transmembrane</keyword>
<protein>
    <recommendedName>
        <fullName evidence="4">Coenzyme Q (Ubiquinone) biosynthesis protein Coq4</fullName>
    </recommendedName>
</protein>
<reference evidence="2 3" key="1">
    <citation type="submission" date="2020-04" db="EMBL/GenBank/DDBJ databases">
        <title>A Flavivirga sp. nov.</title>
        <authorList>
            <person name="Sun X."/>
        </authorList>
    </citation>
    <scope>NUCLEOTIDE SEQUENCE [LARGE SCALE GENOMIC DNA]</scope>
    <source>
        <strain evidence="2 3">Y03</strain>
    </source>
</reference>
<evidence type="ECO:0008006" key="4">
    <source>
        <dbReference type="Google" id="ProtNLM"/>
    </source>
</evidence>
<evidence type="ECO:0000256" key="1">
    <source>
        <dbReference type="SAM" id="Phobius"/>
    </source>
</evidence>
<feature type="transmembrane region" description="Helical" evidence="1">
    <location>
        <begin position="96"/>
        <end position="114"/>
    </location>
</feature>
<keyword evidence="3" id="KW-1185">Reference proteome</keyword>
<name>A0ABX1RWP8_9FLAO</name>
<dbReference type="EMBL" id="JABBHF010000005">
    <property type="protein sequence ID" value="NMH88005.1"/>
    <property type="molecule type" value="Genomic_DNA"/>
</dbReference>
<organism evidence="2 3">
    <name type="scientific">Flavivirga algicola</name>
    <dbReference type="NCBI Taxonomy" id="2729136"/>
    <lineage>
        <taxon>Bacteria</taxon>
        <taxon>Pseudomonadati</taxon>
        <taxon>Bacteroidota</taxon>
        <taxon>Flavobacteriia</taxon>
        <taxon>Flavobacteriales</taxon>
        <taxon>Flavobacteriaceae</taxon>
        <taxon>Flavivirga</taxon>
    </lineage>
</organism>
<dbReference type="Proteomes" id="UP000746690">
    <property type="component" value="Unassembled WGS sequence"/>
</dbReference>
<gene>
    <name evidence="2" type="ORF">HHX25_10840</name>
</gene>
<keyword evidence="1" id="KW-1133">Transmembrane helix</keyword>
<dbReference type="RefSeq" id="WP_169673040.1">
    <property type="nucleotide sequence ID" value="NZ_JABBHF010000005.1"/>
</dbReference>
<proteinExistence type="predicted"/>
<evidence type="ECO:0000313" key="2">
    <source>
        <dbReference type="EMBL" id="NMH88005.1"/>
    </source>
</evidence>
<sequence>MDLRKKLIAWLFEISKKIYTNLFKSCEPWRVDKKQLLNYPKDSFGKHLGLFLNENNFELIPKVERHDAYHTLTGYGIEVEDEIALQYLCYGNGKRSLYLCGVIILGTIILPDYYKYYYKSYCIGKSANSFHHFDYKELLMISIHDLRQVIFSKSQINTLIKNLKWT</sequence>
<dbReference type="Pfam" id="PF05019">
    <property type="entry name" value="Coq4"/>
    <property type="match status" value="1"/>
</dbReference>
<dbReference type="InterPro" id="IPR007715">
    <property type="entry name" value="Coq4"/>
</dbReference>
<accession>A0ABX1RWP8</accession>
<keyword evidence="1" id="KW-0472">Membrane</keyword>
<evidence type="ECO:0000313" key="3">
    <source>
        <dbReference type="Proteomes" id="UP000746690"/>
    </source>
</evidence>